<evidence type="ECO:0000313" key="4">
    <source>
        <dbReference type="Proteomes" id="UP001367676"/>
    </source>
</evidence>
<organism evidence="3 4">
    <name type="scientific">Parthenolecanium corni</name>
    <dbReference type="NCBI Taxonomy" id="536013"/>
    <lineage>
        <taxon>Eukaryota</taxon>
        <taxon>Metazoa</taxon>
        <taxon>Ecdysozoa</taxon>
        <taxon>Arthropoda</taxon>
        <taxon>Hexapoda</taxon>
        <taxon>Insecta</taxon>
        <taxon>Pterygota</taxon>
        <taxon>Neoptera</taxon>
        <taxon>Paraneoptera</taxon>
        <taxon>Hemiptera</taxon>
        <taxon>Sternorrhyncha</taxon>
        <taxon>Coccoidea</taxon>
        <taxon>Coccidae</taxon>
        <taxon>Parthenolecanium</taxon>
    </lineage>
</organism>
<feature type="compositionally biased region" description="Basic and acidic residues" evidence="1">
    <location>
        <begin position="598"/>
        <end position="620"/>
    </location>
</feature>
<feature type="compositionally biased region" description="Basic residues" evidence="1">
    <location>
        <begin position="644"/>
        <end position="657"/>
    </location>
</feature>
<feature type="compositionally biased region" description="Low complexity" evidence="1">
    <location>
        <begin position="588"/>
        <end position="597"/>
    </location>
</feature>
<dbReference type="Proteomes" id="UP001367676">
    <property type="component" value="Unassembled WGS sequence"/>
</dbReference>
<gene>
    <name evidence="3" type="ORF">V9T40_014671</name>
</gene>
<dbReference type="InterPro" id="IPR057191">
    <property type="entry name" value="DUF7869"/>
</dbReference>
<sequence length="664" mass="76264">MSVDEEYNAFCSRYFEEDNESTISNSSDDDLELGYDTLDLSNVDENEAERVTEFLSNDCCINKCHTLIPRKMIEETRNNCLELSKGELDLVILSHIESGLKCTKNLADFYETVAKRKKYGVKKDKDPERRKIEFTFYRVPICRSFFLFLHACGRRRYESLVQHFCSNGATVRIHGLANKPSTKSFQPADIQKAVQFIQCTSDLLALPLPGRLPKFKDYRVMKLPSNETKSSIYRKYIATLTDGEPKMSNRSFRRIWNKYIPYVTVMKPADDLCDVCRGNTLSIAQAKNVPDIEREQKLNQFLDHLHKAKNQRAYYQSWCGNTDDTTTVLSFDFAQTVHYPVSPQQPGSAYFKATMKCAVFGITDEKRKVQYNYLIDEKDTVGKGPNCVASILHYHLETYYSDIATLVLFCDNCVGQNKNNTVLSYLQWRVDRGLNKTILFNFLLTGHTKFAPDRYFGIFKAKYAVSNIDTYDELLQCVVDSSPGGYNKSVSAENVTWYEWDSFLKPFYKLLVGITQFHHFIIGTDCVKTKKFADSEDFETFRLLRQPILGKMPPVIQPPGLSLDRQWYIYNNLRSLVSDTKNADILAPLPQKKLPAQKQKEMVPAQKEKEKVPAQKRKGEVPAQKRKGKVESAVASTAEPKFKAAPKKVTPMRRSTRSRINTYN</sequence>
<keyword evidence="4" id="KW-1185">Reference proteome</keyword>
<dbReference type="PANTHER" id="PTHR34415">
    <property type="entry name" value="INTEGRASE CATALYTIC DOMAIN-CONTAINING PROTEIN"/>
    <property type="match status" value="1"/>
</dbReference>
<evidence type="ECO:0000256" key="1">
    <source>
        <dbReference type="SAM" id="MobiDB-lite"/>
    </source>
</evidence>
<protein>
    <recommendedName>
        <fullName evidence="2">DUF7869 domain-containing protein</fullName>
    </recommendedName>
</protein>
<dbReference type="AlphaFoldDB" id="A0AAN9T660"/>
<evidence type="ECO:0000313" key="3">
    <source>
        <dbReference type="EMBL" id="KAK7571067.1"/>
    </source>
</evidence>
<accession>A0AAN9T660</accession>
<proteinExistence type="predicted"/>
<dbReference type="Pfam" id="PF25273">
    <property type="entry name" value="DUF7869"/>
    <property type="match status" value="1"/>
</dbReference>
<feature type="domain" description="DUF7869" evidence="2">
    <location>
        <begin position="353"/>
        <end position="525"/>
    </location>
</feature>
<name>A0AAN9T660_9HEMI</name>
<dbReference type="EMBL" id="JBBCAQ010000041">
    <property type="protein sequence ID" value="KAK7571067.1"/>
    <property type="molecule type" value="Genomic_DNA"/>
</dbReference>
<dbReference type="PANTHER" id="PTHR34415:SF1">
    <property type="entry name" value="INTEGRASE CATALYTIC DOMAIN-CONTAINING PROTEIN"/>
    <property type="match status" value="1"/>
</dbReference>
<reference evidence="3 4" key="1">
    <citation type="submission" date="2024-03" db="EMBL/GenBank/DDBJ databases">
        <title>Adaptation during the transition from Ophiocordyceps entomopathogen to insect associate is accompanied by gene loss and intensified selection.</title>
        <authorList>
            <person name="Ward C.M."/>
            <person name="Onetto C.A."/>
            <person name="Borneman A.R."/>
        </authorList>
    </citation>
    <scope>NUCLEOTIDE SEQUENCE [LARGE SCALE GENOMIC DNA]</scope>
    <source>
        <strain evidence="3">AWRI1</strain>
        <tissue evidence="3">Single Adult Female</tissue>
    </source>
</reference>
<feature type="region of interest" description="Disordered" evidence="1">
    <location>
        <begin position="588"/>
        <end position="664"/>
    </location>
</feature>
<comment type="caution">
    <text evidence="3">The sequence shown here is derived from an EMBL/GenBank/DDBJ whole genome shotgun (WGS) entry which is preliminary data.</text>
</comment>
<evidence type="ECO:0000259" key="2">
    <source>
        <dbReference type="Pfam" id="PF25273"/>
    </source>
</evidence>